<feature type="transmembrane region" description="Helical" evidence="7">
    <location>
        <begin position="951"/>
        <end position="976"/>
    </location>
</feature>
<feature type="transmembrane region" description="Helical" evidence="7">
    <location>
        <begin position="813"/>
        <end position="839"/>
    </location>
</feature>
<proteinExistence type="predicted"/>
<keyword evidence="5" id="KW-0175">Coiled coil</keyword>
<dbReference type="OrthoDB" id="300855at2759"/>
<evidence type="ECO:0000256" key="4">
    <source>
        <dbReference type="ARBA" id="ARBA00023136"/>
    </source>
</evidence>
<evidence type="ECO:0000256" key="1">
    <source>
        <dbReference type="ARBA" id="ARBA00004141"/>
    </source>
</evidence>
<evidence type="ECO:0000256" key="5">
    <source>
        <dbReference type="SAM" id="Coils"/>
    </source>
</evidence>
<feature type="region of interest" description="Disordered" evidence="6">
    <location>
        <begin position="481"/>
        <end position="511"/>
    </location>
</feature>
<name>A0A8K1FGR8_PYTOL</name>
<dbReference type="Pfam" id="PF08454">
    <property type="entry name" value="RIH_assoc"/>
    <property type="match status" value="1"/>
</dbReference>
<evidence type="ECO:0000256" key="7">
    <source>
        <dbReference type="SAM" id="Phobius"/>
    </source>
</evidence>
<feature type="coiled-coil region" evidence="5">
    <location>
        <begin position="1147"/>
        <end position="1174"/>
    </location>
</feature>
<accession>A0A8K1FGR8</accession>
<feature type="transmembrane region" description="Helical" evidence="7">
    <location>
        <begin position="648"/>
        <end position="669"/>
    </location>
</feature>
<evidence type="ECO:0000313" key="10">
    <source>
        <dbReference type="EMBL" id="TMW60299.1"/>
    </source>
</evidence>
<dbReference type="GO" id="GO:0005216">
    <property type="term" value="F:monoatomic ion channel activity"/>
    <property type="evidence" value="ECO:0007669"/>
    <property type="project" value="InterPro"/>
</dbReference>
<feature type="region of interest" description="Disordered" evidence="6">
    <location>
        <begin position="1083"/>
        <end position="1145"/>
    </location>
</feature>
<evidence type="ECO:0000259" key="9">
    <source>
        <dbReference type="Pfam" id="PF08454"/>
    </source>
</evidence>
<dbReference type="InterPro" id="IPR015925">
    <property type="entry name" value="Ryanodine_IP3_receptor"/>
</dbReference>
<dbReference type="GO" id="GO:0016020">
    <property type="term" value="C:membrane"/>
    <property type="evidence" value="ECO:0007669"/>
    <property type="project" value="UniProtKB-SubCell"/>
</dbReference>
<organism evidence="10 11">
    <name type="scientific">Pythium oligandrum</name>
    <name type="common">Mycoparasitic fungus</name>
    <dbReference type="NCBI Taxonomy" id="41045"/>
    <lineage>
        <taxon>Eukaryota</taxon>
        <taxon>Sar</taxon>
        <taxon>Stramenopiles</taxon>
        <taxon>Oomycota</taxon>
        <taxon>Peronosporomycetes</taxon>
        <taxon>Pythiales</taxon>
        <taxon>Pythiaceae</taxon>
        <taxon>Pythium</taxon>
    </lineage>
</organism>
<dbReference type="PANTHER" id="PTHR13715:SF99">
    <property type="entry name" value="INOSITOL 1,4,5-TRISPHOSPHATE RECEPTOR-LIKE PROTEIN A"/>
    <property type="match status" value="1"/>
</dbReference>
<dbReference type="InterPro" id="IPR005821">
    <property type="entry name" value="Ion_trans_dom"/>
</dbReference>
<feature type="transmembrane region" description="Helical" evidence="7">
    <location>
        <begin position="859"/>
        <end position="884"/>
    </location>
</feature>
<keyword evidence="3 7" id="KW-1133">Transmembrane helix</keyword>
<gene>
    <name evidence="10" type="ORF">Poli38472_000341</name>
</gene>
<feature type="domain" description="RyR/IP3R Homology associated" evidence="9">
    <location>
        <begin position="224"/>
        <end position="314"/>
    </location>
</feature>
<keyword evidence="4 7" id="KW-0472">Membrane</keyword>
<dbReference type="GO" id="GO:0006816">
    <property type="term" value="P:calcium ion transport"/>
    <property type="evidence" value="ECO:0007669"/>
    <property type="project" value="InterPro"/>
</dbReference>
<dbReference type="Proteomes" id="UP000794436">
    <property type="component" value="Unassembled WGS sequence"/>
</dbReference>
<dbReference type="AlphaFoldDB" id="A0A8K1FGR8"/>
<dbReference type="InterPro" id="IPR013662">
    <property type="entry name" value="RIH_assoc-dom"/>
</dbReference>
<evidence type="ECO:0000313" key="11">
    <source>
        <dbReference type="Proteomes" id="UP000794436"/>
    </source>
</evidence>
<keyword evidence="2 7" id="KW-0812">Transmembrane</keyword>
<evidence type="ECO:0000256" key="6">
    <source>
        <dbReference type="SAM" id="MobiDB-lite"/>
    </source>
</evidence>
<evidence type="ECO:0000256" key="3">
    <source>
        <dbReference type="ARBA" id="ARBA00022989"/>
    </source>
</evidence>
<feature type="domain" description="Ion transport" evidence="8">
    <location>
        <begin position="822"/>
        <end position="977"/>
    </location>
</feature>
<protein>
    <recommendedName>
        <fullName evidence="12">Ion transport domain-containing protein</fullName>
    </recommendedName>
</protein>
<comment type="caution">
    <text evidence="10">The sequence shown here is derived from an EMBL/GenBank/DDBJ whole genome shotgun (WGS) entry which is preliminary data.</text>
</comment>
<evidence type="ECO:0000256" key="2">
    <source>
        <dbReference type="ARBA" id="ARBA00022692"/>
    </source>
</evidence>
<evidence type="ECO:0008006" key="12">
    <source>
        <dbReference type="Google" id="ProtNLM"/>
    </source>
</evidence>
<reference evidence="10" key="1">
    <citation type="submission" date="2019-03" db="EMBL/GenBank/DDBJ databases">
        <title>Long read genome sequence of the mycoparasitic Pythium oligandrum ATCC 38472 isolated from sugarbeet rhizosphere.</title>
        <authorList>
            <person name="Gaulin E."/>
        </authorList>
    </citation>
    <scope>NUCLEOTIDE SEQUENCE</scope>
    <source>
        <strain evidence="10">ATCC 38472_TT</strain>
    </source>
</reference>
<dbReference type="PANTHER" id="PTHR13715">
    <property type="entry name" value="RYANODINE RECEPTOR AND IP3 RECEPTOR"/>
    <property type="match status" value="1"/>
</dbReference>
<feature type="compositionally biased region" description="Basic and acidic residues" evidence="6">
    <location>
        <begin position="1100"/>
        <end position="1109"/>
    </location>
</feature>
<evidence type="ECO:0000259" key="8">
    <source>
        <dbReference type="Pfam" id="PF00520"/>
    </source>
</evidence>
<dbReference type="EMBL" id="SPLM01000108">
    <property type="protein sequence ID" value="TMW60299.1"/>
    <property type="molecule type" value="Genomic_DNA"/>
</dbReference>
<feature type="compositionally biased region" description="Low complexity" evidence="6">
    <location>
        <begin position="1239"/>
        <end position="1248"/>
    </location>
</feature>
<keyword evidence="11" id="KW-1185">Reference proteome</keyword>
<feature type="region of interest" description="Disordered" evidence="6">
    <location>
        <begin position="1227"/>
        <end position="1269"/>
    </location>
</feature>
<comment type="subcellular location">
    <subcellularLocation>
        <location evidence="1">Membrane</location>
        <topology evidence="1">Multi-pass membrane protein</topology>
    </subcellularLocation>
</comment>
<dbReference type="Pfam" id="PF00520">
    <property type="entry name" value="Ion_trans"/>
    <property type="match status" value="1"/>
</dbReference>
<sequence>MREELNRMVESILSVEATLKEEFNPDYHLSYVRLTFDQVVSRLVSHVEALHDSSYVKTNVILLEVFCRMINAVDDWERKHQMQIKLNKLGVTKLVVQLIATREDDAIFERSIELGVALLDGMNAEVQESFFRYWMQDLGPSFCAELERRIRTACKHIRSGHKEGVHTSKLHTQDGHHTSSIHEKYLMPEEKRQVTMRDDKDASVNNCTMPSDGDRLRISGGPTTNLFRFLQLLCEGHYLAAQRYFIAQPNAKSSVNLVETTTSFLLETYLALADLDISLVIQLFETITELCQGPCIEAQETVANFKFISSVNALMMHSFSQTSRSELFLVRRLRASIVVTLLSLLEGRSDQVIHAHLVQELNFEALQRNLVESYTHFLMEYEGKYAGNTKCSDDFYLDMGFNIYFLLQQLADFFPSSATWLPRQRAEKYEWSCSSASKHSPSDSLLFVALSNGLTPEYHEAFHFFQSHSARVEIVWNHQRNPADKRGASNARASSGTQKRGNEDGEGNAMDSSDQGDVISYYFPLHPVCFCLTEQSKKKLVWNVSRGGNKLQDFYNRSDKLVDEMAHQSRLQQHPILAVCSRRSDLLKRLSFALAVGINLTVLLFYQADGIDSSPYPATRVTFVVSTDDVVSAPSKTIDIALSSAGTVQLVLCCLTLVCYLINSAPLLIKKGWKRRIQAAAELQSKKSASAHRLVRNVEDKETFQDTEQLLRSLRDREEEYDFMFLPRRNPKSRQYLATPHQDMMSNVASSRPTNLWERISHSLFTPRQLLPSNHYHTRGRPSVAATSDVATTFEYIRTVSISMYFLLRSPRVIYYEWMIFIAVLGSYVNKLFFAFHLLDVVTRFQELSNVLRAIARPAKVLGATVLLYLVIVYVFSTIGFFFFREDYNPTQTLTPAQRAGRDSYQCQRLFQCFLISLDQGFKSDGGLGGYLKQRSIGKTSETYGRLAFDLLYNTVLLIMLLNIVFGVIIDTFALLRTADNEKLMDMQSRCFICSIDAYTFDRMTRRGFHDHIYMDHNMWHYLYLFVHIRKKLITEYNGLELYLAMRMAKKDVSFFPSHRALSLEKATDDTIVNHAVKPSGSMFDGEPSSFHPRHNGANTHERSAHSERPFSPQSSLYPSGVKAPSQSTQRGRRRSSLTGSGEASAENILSNKLEKLEATIESLLATQSELKDHQVRAVERHAELIQIILSMRGHHAEVENAATPIGMAASRPTSTMTTLPSPTRIYTGDAQPSLAPESLRSASATSTARRRHSSSPRVFKFDSIGEDT</sequence>